<accession>A0A1I8AV55</accession>
<name>A0A1I8AV55_9BILA</name>
<reference evidence="3" key="1">
    <citation type="submission" date="2016-11" db="UniProtKB">
        <authorList>
            <consortium name="WormBaseParasite"/>
        </authorList>
    </citation>
    <scope>IDENTIFICATION</scope>
</reference>
<dbReference type="AlphaFoldDB" id="A0A1I8AV55"/>
<evidence type="ECO:0000313" key="2">
    <source>
        <dbReference type="Proteomes" id="UP000095287"/>
    </source>
</evidence>
<dbReference type="WBParaSite" id="L893_g9223.t1">
    <property type="protein sequence ID" value="L893_g9223.t1"/>
    <property type="gene ID" value="L893_g9223"/>
</dbReference>
<dbReference type="Proteomes" id="UP000095287">
    <property type="component" value="Unplaced"/>
</dbReference>
<proteinExistence type="predicted"/>
<feature type="region of interest" description="Disordered" evidence="1">
    <location>
        <begin position="24"/>
        <end position="65"/>
    </location>
</feature>
<organism evidence="2 3">
    <name type="scientific">Steinernema glaseri</name>
    <dbReference type="NCBI Taxonomy" id="37863"/>
    <lineage>
        <taxon>Eukaryota</taxon>
        <taxon>Metazoa</taxon>
        <taxon>Ecdysozoa</taxon>
        <taxon>Nematoda</taxon>
        <taxon>Chromadorea</taxon>
        <taxon>Rhabditida</taxon>
        <taxon>Tylenchina</taxon>
        <taxon>Panagrolaimomorpha</taxon>
        <taxon>Strongyloidoidea</taxon>
        <taxon>Steinernematidae</taxon>
        <taxon>Steinernema</taxon>
    </lineage>
</organism>
<keyword evidence="2" id="KW-1185">Reference proteome</keyword>
<evidence type="ECO:0000256" key="1">
    <source>
        <dbReference type="SAM" id="MobiDB-lite"/>
    </source>
</evidence>
<protein>
    <submittedName>
        <fullName evidence="3">Uncharacterized protein</fullName>
    </submittedName>
</protein>
<evidence type="ECO:0000313" key="3">
    <source>
        <dbReference type="WBParaSite" id="L893_g9223.t1"/>
    </source>
</evidence>
<sequence length="183" mass="20946">MQNPQLPEPRRATSHPIINMVRWRTRRRSNPSRKRRLRIRRTPWARGLPRPTASEKGGGGSDKSALDIGAEGSACGRCQKHASHAKQRNVCWPSDKTSDIGPSWPNHRAKERPWEEEADQLRHELGLMDCETVIRITNGVIGSNFRYPYPILRIQIFVSKTYQIKILYTIRNPTLSLADPDTS</sequence>
<feature type="compositionally biased region" description="Basic residues" evidence="1">
    <location>
        <begin position="24"/>
        <end position="43"/>
    </location>
</feature>